<evidence type="ECO:0000313" key="2">
    <source>
        <dbReference type="Proteomes" id="UP000613743"/>
    </source>
</evidence>
<organism evidence="1 2">
    <name type="scientific">Shewanella gelidii</name>
    <dbReference type="NCBI Taxonomy" id="1642821"/>
    <lineage>
        <taxon>Bacteria</taxon>
        <taxon>Pseudomonadati</taxon>
        <taxon>Pseudomonadota</taxon>
        <taxon>Gammaproteobacteria</taxon>
        <taxon>Alteromonadales</taxon>
        <taxon>Shewanellaceae</taxon>
        <taxon>Shewanella</taxon>
    </lineage>
</organism>
<keyword evidence="2" id="KW-1185">Reference proteome</keyword>
<comment type="caution">
    <text evidence="1">The sequence shown here is derived from an EMBL/GenBank/DDBJ whole genome shotgun (WGS) entry which is preliminary data.</text>
</comment>
<sequence length="74" mass="8562">MSLDNKALSYDIKVLNDDIKDRNLSMSFVVAFRTDKFLSQNEFENATSKDIFTNEKVPRKLMAIQPQVNLFFVA</sequence>
<dbReference type="Proteomes" id="UP000613743">
    <property type="component" value="Unassembled WGS sequence"/>
</dbReference>
<dbReference type="AlphaFoldDB" id="A0A917N9X3"/>
<evidence type="ECO:0000313" key="1">
    <source>
        <dbReference type="EMBL" id="GGI76352.1"/>
    </source>
</evidence>
<dbReference type="EMBL" id="BMPZ01000002">
    <property type="protein sequence ID" value="GGI76352.1"/>
    <property type="molecule type" value="Genomic_DNA"/>
</dbReference>
<name>A0A917N9X3_9GAMM</name>
<gene>
    <name evidence="1" type="ORF">GCM10009332_12150</name>
</gene>
<accession>A0A917N9X3</accession>
<protein>
    <submittedName>
        <fullName evidence="1">Uncharacterized protein</fullName>
    </submittedName>
</protein>
<reference evidence="1" key="2">
    <citation type="submission" date="2020-09" db="EMBL/GenBank/DDBJ databases">
        <authorList>
            <person name="Sun Q."/>
            <person name="Ohkuma M."/>
        </authorList>
    </citation>
    <scope>NUCLEOTIDE SEQUENCE</scope>
    <source>
        <strain evidence="1">JCM 30804</strain>
    </source>
</reference>
<proteinExistence type="predicted"/>
<reference evidence="1" key="1">
    <citation type="journal article" date="2014" name="Int. J. Syst. Evol. Microbiol.">
        <title>Complete genome sequence of Corynebacterium casei LMG S-19264T (=DSM 44701T), isolated from a smear-ripened cheese.</title>
        <authorList>
            <consortium name="US DOE Joint Genome Institute (JGI-PGF)"/>
            <person name="Walter F."/>
            <person name="Albersmeier A."/>
            <person name="Kalinowski J."/>
            <person name="Ruckert C."/>
        </authorList>
    </citation>
    <scope>NUCLEOTIDE SEQUENCE</scope>
    <source>
        <strain evidence="1">JCM 30804</strain>
    </source>
</reference>